<evidence type="ECO:0000256" key="1">
    <source>
        <dbReference type="SAM" id="MobiDB-lite"/>
    </source>
</evidence>
<dbReference type="Proteomes" id="UP001225596">
    <property type="component" value="Unassembled WGS sequence"/>
</dbReference>
<evidence type="ECO:0000313" key="3">
    <source>
        <dbReference type="Proteomes" id="UP001225596"/>
    </source>
</evidence>
<gene>
    <name evidence="2" type="ORF">Q8A64_04650</name>
</gene>
<dbReference type="EMBL" id="JAUYVH010000002">
    <property type="protein sequence ID" value="MDQ9169697.1"/>
    <property type="molecule type" value="Genomic_DNA"/>
</dbReference>
<keyword evidence="3" id="KW-1185">Reference proteome</keyword>
<reference evidence="2 3" key="1">
    <citation type="submission" date="2023-08" db="EMBL/GenBank/DDBJ databases">
        <title>Oxalobacteraceae gen .nov., isolated from river sludge outside the plant.</title>
        <authorList>
            <person name="Zhao S.Y."/>
        </authorList>
    </citation>
    <scope>NUCLEOTIDE SEQUENCE [LARGE SCALE GENOMIC DNA]</scope>
    <source>
        <strain evidence="2 3">R-40</strain>
    </source>
</reference>
<protein>
    <submittedName>
        <fullName evidence="2">Uncharacterized protein</fullName>
    </submittedName>
</protein>
<comment type="caution">
    <text evidence="2">The sequence shown here is derived from an EMBL/GenBank/DDBJ whole genome shotgun (WGS) entry which is preliminary data.</text>
</comment>
<organism evidence="2 3">
    <name type="scientific">Keguizhuia sedimenti</name>
    <dbReference type="NCBI Taxonomy" id="3064264"/>
    <lineage>
        <taxon>Bacteria</taxon>
        <taxon>Pseudomonadati</taxon>
        <taxon>Pseudomonadota</taxon>
        <taxon>Betaproteobacteria</taxon>
        <taxon>Burkholderiales</taxon>
        <taxon>Oxalobacteraceae</taxon>
        <taxon>Keguizhuia</taxon>
    </lineage>
</organism>
<dbReference type="RefSeq" id="WP_338435632.1">
    <property type="nucleotide sequence ID" value="NZ_JAUYVH010000002.1"/>
</dbReference>
<feature type="region of interest" description="Disordered" evidence="1">
    <location>
        <begin position="1"/>
        <end position="21"/>
    </location>
</feature>
<proteinExistence type="predicted"/>
<sequence>MDNQQGKQPYQDHVGQHPGPNVTTVKKDFSHIQGWGADLDHKNRPAYPMERTPPRLENVHWDHPENQPVNMKVYHSVERPGLTPVFGTSSPPSGLSGKIRDVAYKMSENDIRHWLLLLMADRVNMVEGIGEDFKNGHIPNVFSEMGLKSELKYNPAGFARKVLVTSAVVGLGYYLLKRRRANRYDEYALDDEYA</sequence>
<evidence type="ECO:0000313" key="2">
    <source>
        <dbReference type="EMBL" id="MDQ9169697.1"/>
    </source>
</evidence>
<accession>A0ABU1BL38</accession>
<name>A0ABU1BL38_9BURK</name>